<protein>
    <submittedName>
        <fullName evidence="2">Uncharacterized protein</fullName>
    </submittedName>
</protein>
<dbReference type="GO" id="GO:0005655">
    <property type="term" value="C:nucleolar ribonuclease P complex"/>
    <property type="evidence" value="ECO:0007669"/>
    <property type="project" value="TreeGrafter"/>
</dbReference>
<evidence type="ECO:0000313" key="3">
    <source>
        <dbReference type="Proteomes" id="UP001273209"/>
    </source>
</evidence>
<dbReference type="GeneID" id="87924157"/>
<dbReference type="GO" id="GO:0008033">
    <property type="term" value="P:tRNA processing"/>
    <property type="evidence" value="ECO:0007669"/>
    <property type="project" value="InterPro"/>
</dbReference>
<dbReference type="EMBL" id="JAWRVG010000051">
    <property type="protein sequence ID" value="KAK4063981.1"/>
    <property type="molecule type" value="Genomic_DNA"/>
</dbReference>
<evidence type="ECO:0000256" key="1">
    <source>
        <dbReference type="SAM" id="MobiDB-lite"/>
    </source>
</evidence>
<dbReference type="GO" id="GO:0004526">
    <property type="term" value="F:ribonuclease P activity"/>
    <property type="evidence" value="ECO:0007669"/>
    <property type="project" value="TreeGrafter"/>
</dbReference>
<dbReference type="GO" id="GO:0000171">
    <property type="term" value="F:ribonuclease MRP activity"/>
    <property type="evidence" value="ECO:0007669"/>
    <property type="project" value="TreeGrafter"/>
</dbReference>
<dbReference type="Proteomes" id="UP001273209">
    <property type="component" value="Unassembled WGS sequence"/>
</dbReference>
<feature type="region of interest" description="Disordered" evidence="1">
    <location>
        <begin position="83"/>
        <end position="123"/>
    </location>
</feature>
<dbReference type="RefSeq" id="XP_062751754.1">
    <property type="nucleotide sequence ID" value="XM_062904253.1"/>
</dbReference>
<comment type="caution">
    <text evidence="2">The sequence shown here is derived from an EMBL/GenBank/DDBJ whole genome shotgun (WGS) entry which is preliminary data.</text>
</comment>
<dbReference type="GO" id="GO:0006364">
    <property type="term" value="P:rRNA processing"/>
    <property type="evidence" value="ECO:0007669"/>
    <property type="project" value="InterPro"/>
</dbReference>
<keyword evidence="3" id="KW-1185">Reference proteome</keyword>
<dbReference type="AlphaFoldDB" id="A0AAE1I758"/>
<feature type="compositionally biased region" description="Basic residues" evidence="1">
    <location>
        <begin position="85"/>
        <end position="107"/>
    </location>
</feature>
<accession>A0AAE1I758</accession>
<name>A0AAE1I758_9HYPO</name>
<organism evidence="2 3">
    <name type="scientific">Trichoderma aggressivum f. europaeum</name>
    <dbReference type="NCBI Taxonomy" id="173218"/>
    <lineage>
        <taxon>Eukaryota</taxon>
        <taxon>Fungi</taxon>
        <taxon>Dikarya</taxon>
        <taxon>Ascomycota</taxon>
        <taxon>Pezizomycotina</taxon>
        <taxon>Sordariomycetes</taxon>
        <taxon>Hypocreomycetidae</taxon>
        <taxon>Hypocreales</taxon>
        <taxon>Hypocreaceae</taxon>
        <taxon>Trichoderma</taxon>
    </lineage>
</organism>
<dbReference type="PANTHER" id="PTHR28272:SF1">
    <property type="entry name" value="RIBONUCLEASES P_MRP PROTEIN SUBUNIT POP3"/>
    <property type="match status" value="1"/>
</dbReference>
<gene>
    <name evidence="2" type="ORF">Triagg1_9309</name>
</gene>
<proteinExistence type="predicted"/>
<sequence length="273" mass="29617">MAAPSAKKRLVHHLDTPFSASSWPEISIDDQDSILELLCQYAHSFCLLDMTTETLMLLQNAISRASGDDIMLTINTNSFLSPVGQHRRVHTKPSKGKRAAKREKRAKSKADEVPNSVKITTPPAPELSASVDVGFNSVTKNLGSCTQTSDEADESHKDYSMVFVARGSQSQAFNQHFPQLVAAASRNMPNKEKIRLVGFSKPCSEKIGSVLGIPRVSSVAVSRHAPGADALFAVVQNLVAPVDSPWLNETPSTAYKSTRIGSVETTIGTKREK</sequence>
<dbReference type="GO" id="GO:0034965">
    <property type="term" value="P:intronic box C/D snoRNA processing"/>
    <property type="evidence" value="ECO:0007669"/>
    <property type="project" value="TreeGrafter"/>
</dbReference>
<dbReference type="GO" id="GO:0000172">
    <property type="term" value="C:ribonuclease MRP complex"/>
    <property type="evidence" value="ECO:0007669"/>
    <property type="project" value="TreeGrafter"/>
</dbReference>
<reference evidence="2" key="1">
    <citation type="submission" date="2023-11" db="EMBL/GenBank/DDBJ databases">
        <title>The genome sequences of three competitors of mushroom-forming fungi.</title>
        <authorList>
            <person name="Beijen E."/>
            <person name="Ohm R.A."/>
        </authorList>
    </citation>
    <scope>NUCLEOTIDE SEQUENCE</scope>
    <source>
        <strain evidence="2">CBS 100526</strain>
    </source>
</reference>
<dbReference type="PANTHER" id="PTHR28272">
    <property type="entry name" value="RIBONUCLEASES P/MRP PROTEIN SUBUNIT POP3"/>
    <property type="match status" value="1"/>
</dbReference>
<dbReference type="Pfam" id="PF08228">
    <property type="entry name" value="RNase_P_pop3"/>
    <property type="match status" value="1"/>
</dbReference>
<dbReference type="GO" id="GO:0005829">
    <property type="term" value="C:cytosol"/>
    <property type="evidence" value="ECO:0007669"/>
    <property type="project" value="TreeGrafter"/>
</dbReference>
<evidence type="ECO:0000313" key="2">
    <source>
        <dbReference type="EMBL" id="KAK4063981.1"/>
    </source>
</evidence>
<dbReference type="InterPro" id="IPR013241">
    <property type="entry name" value="RNase_P_Pop3"/>
</dbReference>